<evidence type="ECO:0000313" key="5">
    <source>
        <dbReference type="Proteomes" id="UP000199608"/>
    </source>
</evidence>
<evidence type="ECO:0000256" key="2">
    <source>
        <dbReference type="ARBA" id="ARBA00023002"/>
    </source>
</evidence>
<dbReference type="InterPro" id="IPR036856">
    <property type="entry name" value="Ald_Oxase/Xan_DH_a/b_sf"/>
</dbReference>
<proteinExistence type="predicted"/>
<dbReference type="InterPro" id="IPR000674">
    <property type="entry name" value="Ald_Oxase/Xan_DH_a/b"/>
</dbReference>
<name>A0A1H2J3R5_9BACT</name>
<dbReference type="PANTHER" id="PTHR11908">
    <property type="entry name" value="XANTHINE DEHYDROGENASE"/>
    <property type="match status" value="1"/>
</dbReference>
<dbReference type="InterPro" id="IPR008274">
    <property type="entry name" value="AldOxase/xan_DH_MoCoBD1"/>
</dbReference>
<dbReference type="SUPFAM" id="SSF54665">
    <property type="entry name" value="CO dehydrogenase molybdoprotein N-domain-like"/>
    <property type="match status" value="1"/>
</dbReference>
<feature type="domain" description="Aldehyde oxidase/xanthine dehydrogenase a/b hammerhead" evidence="3">
    <location>
        <begin position="19"/>
        <end position="140"/>
    </location>
</feature>
<evidence type="ECO:0000313" key="4">
    <source>
        <dbReference type="EMBL" id="SDU51073.1"/>
    </source>
</evidence>
<organism evidence="4 5">
    <name type="scientific">Desulfobacula phenolica</name>
    <dbReference type="NCBI Taxonomy" id="90732"/>
    <lineage>
        <taxon>Bacteria</taxon>
        <taxon>Pseudomonadati</taxon>
        <taxon>Thermodesulfobacteriota</taxon>
        <taxon>Desulfobacteria</taxon>
        <taxon>Desulfobacterales</taxon>
        <taxon>Desulfobacteraceae</taxon>
        <taxon>Desulfobacula</taxon>
    </lineage>
</organism>
<dbReference type="PANTHER" id="PTHR11908:SF132">
    <property type="entry name" value="ALDEHYDE OXIDASE 1-RELATED"/>
    <property type="match status" value="1"/>
</dbReference>
<dbReference type="InterPro" id="IPR037165">
    <property type="entry name" value="AldOxase/xan_DH_Mopterin-bd_sf"/>
</dbReference>
<dbReference type="Pfam" id="PF01315">
    <property type="entry name" value="Ald_Xan_dh_C"/>
    <property type="match status" value="1"/>
</dbReference>
<evidence type="ECO:0000256" key="1">
    <source>
        <dbReference type="ARBA" id="ARBA00022505"/>
    </source>
</evidence>
<evidence type="ECO:0000259" key="3">
    <source>
        <dbReference type="SMART" id="SM01008"/>
    </source>
</evidence>
<dbReference type="GO" id="GO:0016491">
    <property type="term" value="F:oxidoreductase activity"/>
    <property type="evidence" value="ECO:0007669"/>
    <property type="project" value="UniProtKB-KW"/>
</dbReference>
<dbReference type="Gene3D" id="3.30.365.10">
    <property type="entry name" value="Aldehyde oxidase/xanthine dehydrogenase, molybdopterin binding domain"/>
    <property type="match status" value="4"/>
</dbReference>
<protein>
    <submittedName>
        <fullName evidence="4">Xanthine dehydrogenase molybdenum-binding subunit</fullName>
    </submittedName>
</protein>
<dbReference type="Pfam" id="PF02738">
    <property type="entry name" value="MoCoBD_1"/>
    <property type="match status" value="1"/>
</dbReference>
<dbReference type="InterPro" id="IPR046867">
    <property type="entry name" value="AldOxase/xan_DH_MoCoBD2"/>
</dbReference>
<dbReference type="EMBL" id="FNLL01000010">
    <property type="protein sequence ID" value="SDU51073.1"/>
    <property type="molecule type" value="Genomic_DNA"/>
</dbReference>
<dbReference type="AlphaFoldDB" id="A0A1H2J3R5"/>
<dbReference type="SMART" id="SM01008">
    <property type="entry name" value="Ald_Xan_dh_C"/>
    <property type="match status" value="1"/>
</dbReference>
<dbReference type="Gene3D" id="3.90.1170.50">
    <property type="entry name" value="Aldehyde oxidase/xanthine dehydrogenase, a/b hammerhead"/>
    <property type="match status" value="1"/>
</dbReference>
<dbReference type="Pfam" id="PF20256">
    <property type="entry name" value="MoCoBD_2"/>
    <property type="match status" value="1"/>
</dbReference>
<keyword evidence="1" id="KW-0500">Molybdenum</keyword>
<keyword evidence="5" id="KW-1185">Reference proteome</keyword>
<gene>
    <name evidence="4" type="ORF">SAMN04487931_110152</name>
</gene>
<dbReference type="GO" id="GO:0005506">
    <property type="term" value="F:iron ion binding"/>
    <property type="evidence" value="ECO:0007669"/>
    <property type="project" value="InterPro"/>
</dbReference>
<dbReference type="SUPFAM" id="SSF56003">
    <property type="entry name" value="Molybdenum cofactor-binding domain"/>
    <property type="match status" value="1"/>
</dbReference>
<dbReference type="InterPro" id="IPR016208">
    <property type="entry name" value="Ald_Oxase/xanthine_DH-like"/>
</dbReference>
<sequence>MASIIGKRIPKIDAKAKVTGRAAYAGDLKFPGMLYGKVVRCMKYAHARVLNLDVSEAQKVPGVVKILGPDDVTQKKYSNWVIDLFYPKNFAELVGDLDDQNIFTNHVRHQGDAICGIIARTEELAEAAAKLIKVEYEELPVYHTATQAKNEEAFQIDSQKPGNLAFELPEQVFPGNTYGWGDAEELMKEADLVVEDTFYVPKVKQCQMENHTYISLYDDEGRMNCWSSTQMPKPVQKKISDLFELPMNKVKVNQTIIGGAFGVKLGMIMEPEACAMAMSVPGKYVKVSALREEDWLMSESRHPGEYSIKIGLKNDGTPIACTANFLTNGGGYYSHSSGAPAVAGTWMIGMYKFAACNFKCQRYYTNQMNCGAFRGYGNPQTNFVLEQIIDRALKKLDIDPVEWRREWHKTTGDDGWMLGVPYSSCALDACLDQGAESFGWFEKRNKYKTQTGTKRRGIGVAVMNHTSGAFPFLHEHTTCTVKLNEDASAEIITSASDLGTGAHTALQQIAAETLGFDLEKVHMKVGDSDAAGYDIGAHASRTIYVAGLAVLKACNDAKDQILEKAAISLETDKEALEIIDQKVCVKKDPNTFISVEQICYEGVNAFLDGATGQRIGTPGQIQGYSSHYAEHNSPPFAACFVEVEVDTQTGEAAVIEVVSSHDIGKAIHPPSVEGQLEGGVHQGLGMVLTEETYYNEKGLCVNNNFTDYKMFGPSDMPVCKSILVEEPDPIGPYGAKSCGESGLVAPTGATANAVYNAIGIQFTGAPITAEKILKAIKEFGIDSDTILPFGYGCEDNDIPNLK</sequence>
<keyword evidence="2" id="KW-0560">Oxidoreductase</keyword>
<dbReference type="Proteomes" id="UP000199608">
    <property type="component" value="Unassembled WGS sequence"/>
</dbReference>
<accession>A0A1H2J3R5</accession>
<reference evidence="5" key="1">
    <citation type="submission" date="2016-10" db="EMBL/GenBank/DDBJ databases">
        <authorList>
            <person name="Varghese N."/>
            <person name="Submissions S."/>
        </authorList>
    </citation>
    <scope>NUCLEOTIDE SEQUENCE [LARGE SCALE GENOMIC DNA]</scope>
    <source>
        <strain evidence="5">DSM 3384</strain>
    </source>
</reference>
<dbReference type="RefSeq" id="WP_092236549.1">
    <property type="nucleotide sequence ID" value="NZ_FNLL01000010.1"/>
</dbReference>